<comment type="caution">
    <text evidence="2">The sequence shown here is derived from an EMBL/GenBank/DDBJ whole genome shotgun (WGS) entry which is preliminary data.</text>
</comment>
<gene>
    <name evidence="2" type="ORF">GJ744_003378</name>
</gene>
<dbReference type="PANTHER" id="PTHR47657">
    <property type="entry name" value="STEROL REGULATORY ELEMENT-BINDING PROTEIN ECM22"/>
    <property type="match status" value="1"/>
</dbReference>
<organism evidence="2 3">
    <name type="scientific">Endocarpon pusillum</name>
    <dbReference type="NCBI Taxonomy" id="364733"/>
    <lineage>
        <taxon>Eukaryota</taxon>
        <taxon>Fungi</taxon>
        <taxon>Dikarya</taxon>
        <taxon>Ascomycota</taxon>
        <taxon>Pezizomycotina</taxon>
        <taxon>Eurotiomycetes</taxon>
        <taxon>Chaetothyriomycetidae</taxon>
        <taxon>Verrucariales</taxon>
        <taxon>Verrucariaceae</taxon>
        <taxon>Endocarpon</taxon>
    </lineage>
</organism>
<evidence type="ECO:0000313" key="2">
    <source>
        <dbReference type="EMBL" id="KAF7503700.1"/>
    </source>
</evidence>
<feature type="compositionally biased region" description="Low complexity" evidence="1">
    <location>
        <begin position="455"/>
        <end position="467"/>
    </location>
</feature>
<dbReference type="OrthoDB" id="1924260at2759"/>
<dbReference type="Proteomes" id="UP000606974">
    <property type="component" value="Unassembled WGS sequence"/>
</dbReference>
<name>A0A8H7A6U1_9EURO</name>
<accession>A0A8H7A6U1</accession>
<dbReference type="AlphaFoldDB" id="A0A8H7A6U1"/>
<feature type="compositionally biased region" description="Polar residues" evidence="1">
    <location>
        <begin position="438"/>
        <end position="454"/>
    </location>
</feature>
<dbReference type="EMBL" id="JAACFV010000166">
    <property type="protein sequence ID" value="KAF7503700.1"/>
    <property type="molecule type" value="Genomic_DNA"/>
</dbReference>
<evidence type="ECO:0000256" key="1">
    <source>
        <dbReference type="SAM" id="MobiDB-lite"/>
    </source>
</evidence>
<dbReference type="InterPro" id="IPR021858">
    <property type="entry name" value="Fun_TF"/>
</dbReference>
<evidence type="ECO:0008006" key="4">
    <source>
        <dbReference type="Google" id="ProtNLM"/>
    </source>
</evidence>
<keyword evidence="3" id="KW-1185">Reference proteome</keyword>
<evidence type="ECO:0000313" key="3">
    <source>
        <dbReference type="Proteomes" id="UP000606974"/>
    </source>
</evidence>
<dbReference type="Pfam" id="PF11951">
    <property type="entry name" value="Fungal_trans_2"/>
    <property type="match status" value="1"/>
</dbReference>
<feature type="region of interest" description="Disordered" evidence="1">
    <location>
        <begin position="498"/>
        <end position="549"/>
    </location>
</feature>
<proteinExistence type="predicted"/>
<dbReference type="GO" id="GO:0000981">
    <property type="term" value="F:DNA-binding transcription factor activity, RNA polymerase II-specific"/>
    <property type="evidence" value="ECO:0007669"/>
    <property type="project" value="TreeGrafter"/>
</dbReference>
<sequence length="549" mass="60497">MRTRYPERVRQETHLLTPCSSQINTLPSNDCWSLIIHPTGGFRKGPALDYLVFVSVVQPHELVEWQVQVEAPLAKAIPSLERVVKLVKGDISDVMRLFRNVETVQNTTAMPAFLAIALSNDFVLSAVLALSASHLAWQTKNTETEQLAYQHRGVALKGLHEAIGAFARDNSEAILAASMLLSWQAIEWRSWASLQQGVSTVLNAMRPWIHESEIANYIESQRSVAGARTPVTPSFPQTQPRTEDLARLDQATAALHDLRARLANNAELSDLTSRLLLFLQDLRRDFPLQAPEEAFERLQELRQWLFWLPPALFRPGETDLGAMAVLSHFFGVALALDPLFPEIGGSYLGSMSVMPIEDMQRVLLARRAAHPQETGVVTALSLMDVPLRTVSSYKAKQHFLAQRSQSYQASPHSPYPASISQTASSPEAMPRSVYAPSPMQSPGNHPSQGSPYITSGSGNSGARRSSGYFDAVPRASSQPYEDNNYMYNYSGPALGSSAGYSSGHQRMESHRTPSSGYETSSFQAYGIETGDTSGPRAETELKGKGKQRE</sequence>
<feature type="compositionally biased region" description="Basic and acidic residues" evidence="1">
    <location>
        <begin position="537"/>
        <end position="549"/>
    </location>
</feature>
<reference evidence="2" key="1">
    <citation type="submission" date="2020-02" db="EMBL/GenBank/DDBJ databases">
        <authorList>
            <person name="Palmer J.M."/>
        </authorList>
    </citation>
    <scope>NUCLEOTIDE SEQUENCE</scope>
    <source>
        <strain evidence="2">EPUS1.4</strain>
        <tissue evidence="2">Thallus</tissue>
    </source>
</reference>
<protein>
    <recommendedName>
        <fullName evidence="4">Transcription factor domain-containing protein</fullName>
    </recommendedName>
</protein>
<dbReference type="PANTHER" id="PTHR47657:SF12">
    <property type="entry name" value="ZN(II)2CYS6 TRANSCRIPTION FACTOR (EUROFUNG)"/>
    <property type="match status" value="1"/>
</dbReference>
<feature type="region of interest" description="Disordered" evidence="1">
    <location>
        <begin position="404"/>
        <end position="483"/>
    </location>
</feature>
<dbReference type="InterPro" id="IPR052400">
    <property type="entry name" value="Zn2-C6_fungal_TF"/>
</dbReference>
<feature type="compositionally biased region" description="Polar residues" evidence="1">
    <location>
        <begin position="512"/>
        <end position="523"/>
    </location>
</feature>